<name>A0A3P7EB69_WUCBA</name>
<gene>
    <name evidence="1" type="ORF">WBA_LOCUS7183</name>
</gene>
<protein>
    <submittedName>
        <fullName evidence="1">Uncharacterized protein</fullName>
    </submittedName>
</protein>
<keyword evidence="2" id="KW-1185">Reference proteome</keyword>
<evidence type="ECO:0000313" key="1">
    <source>
        <dbReference type="EMBL" id="VDM13797.1"/>
    </source>
</evidence>
<sequence length="38" mass="4622">MDHLRIKQLLRLRHIVLVNVRVRHENSVTKYIRKSEIG</sequence>
<dbReference type="AlphaFoldDB" id="A0A3P7EB69"/>
<dbReference type="Proteomes" id="UP000270924">
    <property type="component" value="Unassembled WGS sequence"/>
</dbReference>
<evidence type="ECO:0000313" key="2">
    <source>
        <dbReference type="Proteomes" id="UP000270924"/>
    </source>
</evidence>
<dbReference type="InParanoid" id="A0A3P7EB69"/>
<dbReference type="EMBL" id="UYWW01004886">
    <property type="protein sequence ID" value="VDM13797.1"/>
    <property type="molecule type" value="Genomic_DNA"/>
</dbReference>
<proteinExistence type="predicted"/>
<reference evidence="1 2" key="1">
    <citation type="submission" date="2018-11" db="EMBL/GenBank/DDBJ databases">
        <authorList>
            <consortium name="Pathogen Informatics"/>
        </authorList>
    </citation>
    <scope>NUCLEOTIDE SEQUENCE [LARGE SCALE GENOMIC DNA]</scope>
</reference>
<organism evidence="1 2">
    <name type="scientific">Wuchereria bancrofti</name>
    <dbReference type="NCBI Taxonomy" id="6293"/>
    <lineage>
        <taxon>Eukaryota</taxon>
        <taxon>Metazoa</taxon>
        <taxon>Ecdysozoa</taxon>
        <taxon>Nematoda</taxon>
        <taxon>Chromadorea</taxon>
        <taxon>Rhabditida</taxon>
        <taxon>Spirurina</taxon>
        <taxon>Spiruromorpha</taxon>
        <taxon>Filarioidea</taxon>
        <taxon>Onchocercidae</taxon>
        <taxon>Wuchereria</taxon>
    </lineage>
</organism>
<accession>A0A3P7EB69</accession>